<evidence type="ECO:0000313" key="1">
    <source>
        <dbReference type="Proteomes" id="UP000887579"/>
    </source>
</evidence>
<protein>
    <submittedName>
        <fullName evidence="2">Uncharacterized protein</fullName>
    </submittedName>
</protein>
<dbReference type="WBParaSite" id="ES5_v2.g30980.t1">
    <property type="protein sequence ID" value="ES5_v2.g30980.t1"/>
    <property type="gene ID" value="ES5_v2.g30980"/>
</dbReference>
<reference evidence="2" key="1">
    <citation type="submission" date="2022-11" db="UniProtKB">
        <authorList>
            <consortium name="WormBaseParasite"/>
        </authorList>
    </citation>
    <scope>IDENTIFICATION</scope>
</reference>
<evidence type="ECO:0000313" key="2">
    <source>
        <dbReference type="WBParaSite" id="ES5_v2.g30980.t1"/>
    </source>
</evidence>
<accession>A0AC34GMV4</accession>
<sequence>MKLRSGKVINKSDVDMIDFTNDNIQSTTADPNATYTFKNPRPQEFSLPYPLMKYITMKSTSYKAWRKLITTCKYFYSKNPVIPIRNCQKSKYNDYEWSLSWTPRKYKLIDLRKKFCYKLWPHGHLEIADAPYSILAPKVFRYDLTSIYVLSQTISYDEYQRLTSSKTLSCLMFFKVNVVHSDGSLVAFDKLLENLPNASKIRM</sequence>
<proteinExistence type="predicted"/>
<organism evidence="1 2">
    <name type="scientific">Panagrolaimus sp. ES5</name>
    <dbReference type="NCBI Taxonomy" id="591445"/>
    <lineage>
        <taxon>Eukaryota</taxon>
        <taxon>Metazoa</taxon>
        <taxon>Ecdysozoa</taxon>
        <taxon>Nematoda</taxon>
        <taxon>Chromadorea</taxon>
        <taxon>Rhabditida</taxon>
        <taxon>Tylenchina</taxon>
        <taxon>Panagrolaimomorpha</taxon>
        <taxon>Panagrolaimoidea</taxon>
        <taxon>Panagrolaimidae</taxon>
        <taxon>Panagrolaimus</taxon>
    </lineage>
</organism>
<name>A0AC34GMV4_9BILA</name>
<dbReference type="Proteomes" id="UP000887579">
    <property type="component" value="Unplaced"/>
</dbReference>